<dbReference type="AlphaFoldDB" id="A0A3N7G969"/>
<evidence type="ECO:0008006" key="4">
    <source>
        <dbReference type="Google" id="ProtNLM"/>
    </source>
</evidence>
<reference evidence="2 3" key="1">
    <citation type="journal article" date="2006" name="Science">
        <title>The genome of black cottonwood, Populus trichocarpa (Torr. &amp; Gray).</title>
        <authorList>
            <person name="Tuskan G.A."/>
            <person name="Difazio S."/>
            <person name="Jansson S."/>
            <person name="Bohlmann J."/>
            <person name="Grigoriev I."/>
            <person name="Hellsten U."/>
            <person name="Putnam N."/>
            <person name="Ralph S."/>
            <person name="Rombauts S."/>
            <person name="Salamov A."/>
            <person name="Schein J."/>
            <person name="Sterck L."/>
            <person name="Aerts A."/>
            <person name="Bhalerao R.R."/>
            <person name="Bhalerao R.P."/>
            <person name="Blaudez D."/>
            <person name="Boerjan W."/>
            <person name="Brun A."/>
            <person name="Brunner A."/>
            <person name="Busov V."/>
            <person name="Campbell M."/>
            <person name="Carlson J."/>
            <person name="Chalot M."/>
            <person name="Chapman J."/>
            <person name="Chen G.L."/>
            <person name="Cooper D."/>
            <person name="Coutinho P.M."/>
            <person name="Couturier J."/>
            <person name="Covert S."/>
            <person name="Cronk Q."/>
            <person name="Cunningham R."/>
            <person name="Davis J."/>
            <person name="Degroeve S."/>
            <person name="Dejardin A."/>
            <person name="Depamphilis C."/>
            <person name="Detter J."/>
            <person name="Dirks B."/>
            <person name="Dubchak I."/>
            <person name="Duplessis S."/>
            <person name="Ehlting J."/>
            <person name="Ellis B."/>
            <person name="Gendler K."/>
            <person name="Goodstein D."/>
            <person name="Gribskov M."/>
            <person name="Grimwood J."/>
            <person name="Groover A."/>
            <person name="Gunter L."/>
            <person name="Hamberger B."/>
            <person name="Heinze B."/>
            <person name="Helariutta Y."/>
            <person name="Henrissat B."/>
            <person name="Holligan D."/>
            <person name="Holt R."/>
            <person name="Huang W."/>
            <person name="Islam-Faridi N."/>
            <person name="Jones S."/>
            <person name="Jones-Rhoades M."/>
            <person name="Jorgensen R."/>
            <person name="Joshi C."/>
            <person name="Kangasjarvi J."/>
            <person name="Karlsson J."/>
            <person name="Kelleher C."/>
            <person name="Kirkpatrick R."/>
            <person name="Kirst M."/>
            <person name="Kohler A."/>
            <person name="Kalluri U."/>
            <person name="Larimer F."/>
            <person name="Leebens-Mack J."/>
            <person name="Leple J.C."/>
            <person name="Locascio P."/>
            <person name="Lou Y."/>
            <person name="Lucas S."/>
            <person name="Martin F."/>
            <person name="Montanini B."/>
            <person name="Napoli C."/>
            <person name="Nelson D.R."/>
            <person name="Nelson C."/>
            <person name="Nieminen K."/>
            <person name="Nilsson O."/>
            <person name="Pereda V."/>
            <person name="Peter G."/>
            <person name="Philippe R."/>
            <person name="Pilate G."/>
            <person name="Poliakov A."/>
            <person name="Razumovskaya J."/>
            <person name="Richardson P."/>
            <person name="Rinaldi C."/>
            <person name="Ritland K."/>
            <person name="Rouze P."/>
            <person name="Ryaboy D."/>
            <person name="Schmutz J."/>
            <person name="Schrader J."/>
            <person name="Segerman B."/>
            <person name="Shin H."/>
            <person name="Siddiqui A."/>
            <person name="Sterky F."/>
            <person name="Terry A."/>
            <person name="Tsai C.J."/>
            <person name="Uberbacher E."/>
            <person name="Unneberg P."/>
            <person name="Vahala J."/>
            <person name="Wall K."/>
            <person name="Wessler S."/>
            <person name="Yang G."/>
            <person name="Yin T."/>
            <person name="Douglas C."/>
            <person name="Marra M."/>
            <person name="Sandberg G."/>
            <person name="Van de Peer Y."/>
            <person name="Rokhsar D."/>
        </authorList>
    </citation>
    <scope>NUCLEOTIDE SEQUENCE [LARGE SCALE GENOMIC DNA]</scope>
    <source>
        <strain evidence="3">cv. Nisqually</strain>
    </source>
</reference>
<sequence>MMLFSTMWIMLLANKPDFSLSMAVDFEGSNRGDSFLMNLRNAESHKLNC</sequence>
<feature type="signal peptide" evidence="1">
    <location>
        <begin position="1"/>
        <end position="21"/>
    </location>
</feature>
<keyword evidence="1" id="KW-0732">Signal</keyword>
<keyword evidence="3" id="KW-1185">Reference proteome</keyword>
<dbReference type="InParanoid" id="A0A3N7G969"/>
<protein>
    <recommendedName>
        <fullName evidence="4">Legume lectin domain-containing protein</fullName>
    </recommendedName>
</protein>
<feature type="chain" id="PRO_5017960622" description="Legume lectin domain-containing protein" evidence="1">
    <location>
        <begin position="22"/>
        <end position="49"/>
    </location>
</feature>
<evidence type="ECO:0000313" key="2">
    <source>
        <dbReference type="EMBL" id="RQP03727.1"/>
    </source>
</evidence>
<name>A0A3N7G969_POPTR</name>
<dbReference type="EMBL" id="CM009308">
    <property type="protein sequence ID" value="RQP03727.1"/>
    <property type="molecule type" value="Genomic_DNA"/>
</dbReference>
<gene>
    <name evidence="2" type="ORF">POPTR_019G109250</name>
</gene>
<organism evidence="2 3">
    <name type="scientific">Populus trichocarpa</name>
    <name type="common">Western balsam poplar</name>
    <name type="synonym">Populus balsamifera subsp. trichocarpa</name>
    <dbReference type="NCBI Taxonomy" id="3694"/>
    <lineage>
        <taxon>Eukaryota</taxon>
        <taxon>Viridiplantae</taxon>
        <taxon>Streptophyta</taxon>
        <taxon>Embryophyta</taxon>
        <taxon>Tracheophyta</taxon>
        <taxon>Spermatophyta</taxon>
        <taxon>Magnoliopsida</taxon>
        <taxon>eudicotyledons</taxon>
        <taxon>Gunneridae</taxon>
        <taxon>Pentapetalae</taxon>
        <taxon>rosids</taxon>
        <taxon>fabids</taxon>
        <taxon>Malpighiales</taxon>
        <taxon>Salicaceae</taxon>
        <taxon>Saliceae</taxon>
        <taxon>Populus</taxon>
    </lineage>
</organism>
<proteinExistence type="predicted"/>
<dbReference type="Proteomes" id="UP000006729">
    <property type="component" value="Chromosome 19"/>
</dbReference>
<accession>A0A3N7G969</accession>
<evidence type="ECO:0000256" key="1">
    <source>
        <dbReference type="SAM" id="SignalP"/>
    </source>
</evidence>
<evidence type="ECO:0000313" key="3">
    <source>
        <dbReference type="Proteomes" id="UP000006729"/>
    </source>
</evidence>